<name>A0A9X2JKR8_9BACT</name>
<dbReference type="CDD" id="cd05299">
    <property type="entry name" value="CtBP_dh"/>
    <property type="match status" value="1"/>
</dbReference>
<reference evidence="7" key="1">
    <citation type="submission" date="2022-06" db="EMBL/GenBank/DDBJ databases">
        <title>Aeoliella straminimaris, a novel planctomycete from sediments.</title>
        <authorList>
            <person name="Vitorino I.R."/>
            <person name="Lage O.M."/>
        </authorList>
    </citation>
    <scope>NUCLEOTIDE SEQUENCE</scope>
    <source>
        <strain evidence="7">ICT_H6.2</strain>
    </source>
</reference>
<evidence type="ECO:0000256" key="1">
    <source>
        <dbReference type="ARBA" id="ARBA00005854"/>
    </source>
</evidence>
<dbReference type="RefSeq" id="WP_252855328.1">
    <property type="nucleotide sequence ID" value="NZ_JAMXLR010000090.1"/>
</dbReference>
<dbReference type="GO" id="GO:0003714">
    <property type="term" value="F:transcription corepressor activity"/>
    <property type="evidence" value="ECO:0007669"/>
    <property type="project" value="InterPro"/>
</dbReference>
<comment type="caution">
    <text evidence="7">The sequence shown here is derived from an EMBL/GenBank/DDBJ whole genome shotgun (WGS) entry which is preliminary data.</text>
</comment>
<dbReference type="InterPro" id="IPR050418">
    <property type="entry name" value="D-iso_2-hydroxyacid_DH_PdxB"/>
</dbReference>
<dbReference type="EMBL" id="JAMXLR010000090">
    <property type="protein sequence ID" value="MCO6047219.1"/>
    <property type="molecule type" value="Genomic_DNA"/>
</dbReference>
<dbReference type="Pfam" id="PF00389">
    <property type="entry name" value="2-Hacid_dh"/>
    <property type="match status" value="1"/>
</dbReference>
<dbReference type="FunFam" id="3.40.50.720:FF:000203">
    <property type="entry name" value="D-3-phosphoglycerate dehydrogenase (SerA)"/>
    <property type="match status" value="1"/>
</dbReference>
<keyword evidence="2 4" id="KW-0560">Oxidoreductase</keyword>
<dbReference type="InterPro" id="IPR029753">
    <property type="entry name" value="D-isomer_DH_CS"/>
</dbReference>
<feature type="domain" description="D-isomer specific 2-hydroxyacid dehydrogenase NAD-binding" evidence="6">
    <location>
        <begin position="108"/>
        <end position="280"/>
    </location>
</feature>
<accession>A0A9X2JKR8</accession>
<comment type="similarity">
    <text evidence="1 4">Belongs to the D-isomer specific 2-hydroxyacid dehydrogenase family.</text>
</comment>
<dbReference type="PANTHER" id="PTHR43761">
    <property type="entry name" value="D-ISOMER SPECIFIC 2-HYDROXYACID DEHYDROGENASE FAMILY PROTEIN (AFU_ORTHOLOGUE AFUA_1G13630)"/>
    <property type="match status" value="1"/>
</dbReference>
<dbReference type="PANTHER" id="PTHR43761:SF1">
    <property type="entry name" value="D-ISOMER SPECIFIC 2-HYDROXYACID DEHYDROGENASE CATALYTIC DOMAIN-CONTAINING PROTEIN-RELATED"/>
    <property type="match status" value="1"/>
</dbReference>
<organism evidence="7 8">
    <name type="scientific">Aeoliella straminimaris</name>
    <dbReference type="NCBI Taxonomy" id="2954799"/>
    <lineage>
        <taxon>Bacteria</taxon>
        <taxon>Pseudomonadati</taxon>
        <taxon>Planctomycetota</taxon>
        <taxon>Planctomycetia</taxon>
        <taxon>Pirellulales</taxon>
        <taxon>Lacipirellulaceae</taxon>
        <taxon>Aeoliella</taxon>
    </lineage>
</organism>
<dbReference type="Gene3D" id="3.40.50.720">
    <property type="entry name" value="NAD(P)-binding Rossmann-like Domain"/>
    <property type="match status" value="2"/>
</dbReference>
<dbReference type="SUPFAM" id="SSF52283">
    <property type="entry name" value="Formate/glycerate dehydrogenase catalytic domain-like"/>
    <property type="match status" value="1"/>
</dbReference>
<feature type="domain" description="D-isomer specific 2-hydroxyacid dehydrogenase catalytic" evidence="5">
    <location>
        <begin position="27"/>
        <end position="312"/>
    </location>
</feature>
<dbReference type="AlphaFoldDB" id="A0A9X2JKR8"/>
<evidence type="ECO:0000256" key="3">
    <source>
        <dbReference type="ARBA" id="ARBA00023027"/>
    </source>
</evidence>
<keyword evidence="8" id="KW-1185">Reference proteome</keyword>
<gene>
    <name evidence="7" type="ORF">NG895_25245</name>
</gene>
<evidence type="ECO:0000259" key="6">
    <source>
        <dbReference type="Pfam" id="PF02826"/>
    </source>
</evidence>
<dbReference type="SUPFAM" id="SSF51735">
    <property type="entry name" value="NAD(P)-binding Rossmann-fold domains"/>
    <property type="match status" value="1"/>
</dbReference>
<dbReference type="GO" id="GO:0016616">
    <property type="term" value="F:oxidoreductase activity, acting on the CH-OH group of donors, NAD or NADP as acceptor"/>
    <property type="evidence" value="ECO:0007669"/>
    <property type="project" value="InterPro"/>
</dbReference>
<sequence length="315" mass="34299">MPRALYTDFPWPDTSLEESMLATVNCELVAAPTGDEETLARLAVDCDTIITCWAPVTAKVLEAATNCRHVARTGIGLDNIDVTRATELGMVVTNVPDYCIPEVAEHTLALMFALSRSIHVYHQHSQAGKYDIQVGTPMERMEDQTVGIIGLGQIGKLFAEKCQALGMRVLGNNRSQQVPEGVEWRPLNELLAESDYVVLLCPLTEETQNLMSHEQFALMKPTAFLINTSRGGLVDHGALAQALDEGQLAGAGLDVQVPEPPDMNQAPYNDPKVIVTPHAAFLSTRAVEELRSRVARQVVDFLEGKTPENIVNAAG</sequence>
<protein>
    <submittedName>
        <fullName evidence="7">C-terminal binding protein</fullName>
    </submittedName>
</protein>
<evidence type="ECO:0000313" key="8">
    <source>
        <dbReference type="Proteomes" id="UP001155241"/>
    </source>
</evidence>
<evidence type="ECO:0000256" key="2">
    <source>
        <dbReference type="ARBA" id="ARBA00023002"/>
    </source>
</evidence>
<dbReference type="InterPro" id="IPR006139">
    <property type="entry name" value="D-isomer_2_OHA_DH_cat_dom"/>
</dbReference>
<dbReference type="Proteomes" id="UP001155241">
    <property type="component" value="Unassembled WGS sequence"/>
</dbReference>
<dbReference type="InterPro" id="IPR006140">
    <property type="entry name" value="D-isomer_DH_NAD-bd"/>
</dbReference>
<dbReference type="InterPro" id="IPR036291">
    <property type="entry name" value="NAD(P)-bd_dom_sf"/>
</dbReference>
<dbReference type="PROSITE" id="PS00671">
    <property type="entry name" value="D_2_HYDROXYACID_DH_3"/>
    <property type="match status" value="1"/>
</dbReference>
<dbReference type="Pfam" id="PF02826">
    <property type="entry name" value="2-Hacid_dh_C"/>
    <property type="match status" value="1"/>
</dbReference>
<evidence type="ECO:0000313" key="7">
    <source>
        <dbReference type="EMBL" id="MCO6047219.1"/>
    </source>
</evidence>
<evidence type="ECO:0000256" key="4">
    <source>
        <dbReference type="RuleBase" id="RU003719"/>
    </source>
</evidence>
<proteinExistence type="inferred from homology"/>
<dbReference type="GO" id="GO:0051287">
    <property type="term" value="F:NAD binding"/>
    <property type="evidence" value="ECO:0007669"/>
    <property type="project" value="InterPro"/>
</dbReference>
<dbReference type="InterPro" id="IPR043322">
    <property type="entry name" value="CtBP"/>
</dbReference>
<evidence type="ECO:0000259" key="5">
    <source>
        <dbReference type="Pfam" id="PF00389"/>
    </source>
</evidence>
<keyword evidence="3" id="KW-0520">NAD</keyword>